<protein>
    <submittedName>
        <fullName evidence="2">Uncharacterized protein</fullName>
    </submittedName>
</protein>
<sequence>MSDKASVFSTTSSSTTATLVNKGQKSDSFSTPAQKKNRTPSPKIGDSASTFARESQKQGWSSFTATRPSLG</sequence>
<organism evidence="2 3">
    <name type="scientific">Somion occarium</name>
    <dbReference type="NCBI Taxonomy" id="3059160"/>
    <lineage>
        <taxon>Eukaryota</taxon>
        <taxon>Fungi</taxon>
        <taxon>Dikarya</taxon>
        <taxon>Basidiomycota</taxon>
        <taxon>Agaricomycotina</taxon>
        <taxon>Agaricomycetes</taxon>
        <taxon>Polyporales</taxon>
        <taxon>Cerrenaceae</taxon>
        <taxon>Somion</taxon>
    </lineage>
</organism>
<accession>A0ABP1E2S3</accession>
<feature type="compositionally biased region" description="Polar residues" evidence="1">
    <location>
        <begin position="17"/>
        <end position="34"/>
    </location>
</feature>
<evidence type="ECO:0000256" key="1">
    <source>
        <dbReference type="SAM" id="MobiDB-lite"/>
    </source>
</evidence>
<evidence type="ECO:0000313" key="2">
    <source>
        <dbReference type="EMBL" id="CAL1713678.1"/>
    </source>
</evidence>
<proteinExistence type="predicted"/>
<feature type="compositionally biased region" description="Polar residues" evidence="1">
    <location>
        <begin position="47"/>
        <end position="71"/>
    </location>
</feature>
<reference evidence="3" key="1">
    <citation type="submission" date="2024-04" db="EMBL/GenBank/DDBJ databases">
        <authorList>
            <person name="Shaw F."/>
            <person name="Minotto A."/>
        </authorList>
    </citation>
    <scope>NUCLEOTIDE SEQUENCE [LARGE SCALE GENOMIC DNA]</scope>
</reference>
<name>A0ABP1E2S3_9APHY</name>
<gene>
    <name evidence="2" type="ORF">GFSPODELE1_LOCUS9418</name>
</gene>
<dbReference type="Proteomes" id="UP001497453">
    <property type="component" value="Chromosome 7"/>
</dbReference>
<dbReference type="EMBL" id="OZ037950">
    <property type="protein sequence ID" value="CAL1713678.1"/>
    <property type="molecule type" value="Genomic_DNA"/>
</dbReference>
<feature type="region of interest" description="Disordered" evidence="1">
    <location>
        <begin position="1"/>
        <end position="71"/>
    </location>
</feature>
<evidence type="ECO:0000313" key="3">
    <source>
        <dbReference type="Proteomes" id="UP001497453"/>
    </source>
</evidence>
<keyword evidence="3" id="KW-1185">Reference proteome</keyword>